<dbReference type="Gene3D" id="3.40.50.720">
    <property type="entry name" value="NAD(P)-binding Rossmann-like Domain"/>
    <property type="match status" value="1"/>
</dbReference>
<protein>
    <submittedName>
        <fullName evidence="3">3alpha(Or 20beta)-hydroxysteroid dehydrogenase</fullName>
    </submittedName>
</protein>
<organism evidence="3 4">
    <name type="scientific">Cytobacillus oceanisediminis</name>
    <dbReference type="NCBI Taxonomy" id="665099"/>
    <lineage>
        <taxon>Bacteria</taxon>
        <taxon>Bacillati</taxon>
        <taxon>Bacillota</taxon>
        <taxon>Bacilli</taxon>
        <taxon>Bacillales</taxon>
        <taxon>Bacillaceae</taxon>
        <taxon>Cytobacillus</taxon>
    </lineage>
</organism>
<keyword evidence="2" id="KW-0560">Oxidoreductase</keyword>
<dbReference type="OrthoDB" id="286404at2"/>
<accession>A0A562K6Q3</accession>
<gene>
    <name evidence="3" type="ORF">IQ19_00383</name>
</gene>
<dbReference type="GO" id="GO:0016616">
    <property type="term" value="F:oxidoreductase activity, acting on the CH-OH group of donors, NAD or NADP as acceptor"/>
    <property type="evidence" value="ECO:0007669"/>
    <property type="project" value="TreeGrafter"/>
</dbReference>
<comment type="similarity">
    <text evidence="1">Belongs to the short-chain dehydrogenases/reductases (SDR) family.</text>
</comment>
<evidence type="ECO:0000313" key="4">
    <source>
        <dbReference type="Proteomes" id="UP000318667"/>
    </source>
</evidence>
<dbReference type="RefSeq" id="WP_144539326.1">
    <property type="nucleotide sequence ID" value="NZ_CBCSDC010000047.1"/>
</dbReference>
<dbReference type="GO" id="GO:0008206">
    <property type="term" value="P:bile acid metabolic process"/>
    <property type="evidence" value="ECO:0007669"/>
    <property type="project" value="UniProtKB-ARBA"/>
</dbReference>
<evidence type="ECO:0000256" key="1">
    <source>
        <dbReference type="ARBA" id="ARBA00006484"/>
    </source>
</evidence>
<comment type="caution">
    <text evidence="3">The sequence shown here is derived from an EMBL/GenBank/DDBJ whole genome shotgun (WGS) entry which is preliminary data.</text>
</comment>
<dbReference type="GeneID" id="65401669"/>
<dbReference type="Pfam" id="PF13561">
    <property type="entry name" value="adh_short_C2"/>
    <property type="match status" value="1"/>
</dbReference>
<dbReference type="CDD" id="cd05233">
    <property type="entry name" value="SDR_c"/>
    <property type="match status" value="1"/>
</dbReference>
<dbReference type="InterPro" id="IPR020904">
    <property type="entry name" value="Sc_DH/Rdtase_CS"/>
</dbReference>
<name>A0A562K6Q3_9BACI</name>
<proteinExistence type="inferred from homology"/>
<dbReference type="PANTHER" id="PTHR42760:SF115">
    <property type="entry name" value="3-OXOACYL-[ACYL-CARRIER-PROTEIN] REDUCTASE FABG"/>
    <property type="match status" value="1"/>
</dbReference>
<dbReference type="InterPro" id="IPR002347">
    <property type="entry name" value="SDR_fam"/>
</dbReference>
<sequence length="249" mass="26995">MRLADKVAVVTGATGGIGKAISEKFVKEGAQLLLVDLDQQRLEELKSELAPFGQKIEVAEADVSSKQSWEQILDKIDSEFSRVNVLVNNAGISGNEGLLETDYQRWTQIIQTNLTSVYLGMYELMPKMIESGGGSIINTSSIFAIIGSGKNAAYTAAKSGMMGLTKTAAVEFAKNYVRVNTIHPGMIRTPMTKAKLEKPEVLALFKSLTPWPEFGEPNDIAYGAVYLASDESKFVTGTELVIDGGYVTQ</sequence>
<dbReference type="PROSITE" id="PS00061">
    <property type="entry name" value="ADH_SHORT"/>
    <property type="match status" value="1"/>
</dbReference>
<keyword evidence="4" id="KW-1185">Reference proteome</keyword>
<dbReference type="PANTHER" id="PTHR42760">
    <property type="entry name" value="SHORT-CHAIN DEHYDROGENASES/REDUCTASES FAMILY MEMBER"/>
    <property type="match status" value="1"/>
</dbReference>
<dbReference type="NCBIfam" id="NF005559">
    <property type="entry name" value="PRK07231.1"/>
    <property type="match status" value="1"/>
</dbReference>
<dbReference type="EMBL" id="VLKI01000001">
    <property type="protein sequence ID" value="TWH90933.1"/>
    <property type="molecule type" value="Genomic_DNA"/>
</dbReference>
<dbReference type="InterPro" id="IPR036291">
    <property type="entry name" value="NAD(P)-bd_dom_sf"/>
</dbReference>
<evidence type="ECO:0000313" key="3">
    <source>
        <dbReference type="EMBL" id="TWH90933.1"/>
    </source>
</evidence>
<reference evidence="3 4" key="1">
    <citation type="journal article" date="2015" name="Stand. Genomic Sci.">
        <title>Genomic Encyclopedia of Bacterial and Archaeal Type Strains, Phase III: the genomes of soil and plant-associated and newly described type strains.</title>
        <authorList>
            <person name="Whitman W.B."/>
            <person name="Woyke T."/>
            <person name="Klenk H.P."/>
            <person name="Zhou Y."/>
            <person name="Lilburn T.G."/>
            <person name="Beck B.J."/>
            <person name="De Vos P."/>
            <person name="Vandamme P."/>
            <person name="Eisen J.A."/>
            <person name="Garrity G."/>
            <person name="Hugenholtz P."/>
            <person name="Kyrpides N.C."/>
        </authorList>
    </citation>
    <scope>NUCLEOTIDE SEQUENCE [LARGE SCALE GENOMIC DNA]</scope>
    <source>
        <strain evidence="3 4">CGMCC 1.10115</strain>
    </source>
</reference>
<dbReference type="FunFam" id="3.40.50.720:FF:000084">
    <property type="entry name" value="Short-chain dehydrogenase reductase"/>
    <property type="match status" value="1"/>
</dbReference>
<dbReference type="PRINTS" id="PR00080">
    <property type="entry name" value="SDRFAMILY"/>
</dbReference>
<dbReference type="SUPFAM" id="SSF51735">
    <property type="entry name" value="NAD(P)-binding Rossmann-fold domains"/>
    <property type="match status" value="1"/>
</dbReference>
<dbReference type="AlphaFoldDB" id="A0A562K6Q3"/>
<dbReference type="Proteomes" id="UP000318667">
    <property type="component" value="Unassembled WGS sequence"/>
</dbReference>
<dbReference type="PRINTS" id="PR00081">
    <property type="entry name" value="GDHRDH"/>
</dbReference>
<evidence type="ECO:0000256" key="2">
    <source>
        <dbReference type="ARBA" id="ARBA00023002"/>
    </source>
</evidence>